<evidence type="ECO:0000256" key="4">
    <source>
        <dbReference type="ARBA" id="ARBA00022827"/>
    </source>
</evidence>
<keyword evidence="5" id="KW-0560">Oxidoreductase</keyword>
<sequence length="555" mass="62380">MIIDALTVPAETLLETDICIIGAGAAGITIARELSNQPYEVCILESGGLGYEPATQSLYEGDNVGTRYFPLKEARARYLGGSTNLWGGWSRPLDEIDFEQRSWMPYSGWPITKSELDPYYHRAQQACHLGPFEYDLAYWQAGLAQLQMEIPSLGEEITTHLWQVIPSTHVRFGEAYRTELEQARNIKTYLHANVIEIETNDTARAVTRLRVASIDGKQFCVKAKTYILAVGGIENPRLLLLSNKDQTCGLGNQYDLVGRFFMEHPILWSGKVSYFNQVAPPYIEVDNTFMGTGFGLSKQMQEREQVLNFSLRVKPIVEEWLLALKRLQYKMRQSKASQELTAIVEGHEYEFGLPKKETSAIEDLGQVIANSDRVLAKAYAKLFRKPTEQSVVYRTHLISEQAPNPDSRITLSTERDCLGLNRVNLDWRLSPIDKYTVKRSQQVIAQKFEQFALGQMQIELTDDDASWQSIKGSYHHIGTTRMSTNPRQGVVNEHCQVHGVSNLYVAGSSVFPTSGLSNPTLTIVALAIRLADEIKQQMKDTPTVKARTTSTTLAA</sequence>
<dbReference type="SUPFAM" id="SSF51905">
    <property type="entry name" value="FAD/NAD(P)-binding domain"/>
    <property type="match status" value="1"/>
</dbReference>
<proteinExistence type="inferred from homology"/>
<name>A0ABR9UR35_9CHRO</name>
<keyword evidence="4" id="KW-0274">FAD</keyword>
<evidence type="ECO:0000256" key="5">
    <source>
        <dbReference type="ARBA" id="ARBA00023002"/>
    </source>
</evidence>
<dbReference type="InterPro" id="IPR006076">
    <property type="entry name" value="FAD-dep_OxRdtase"/>
</dbReference>
<evidence type="ECO:0000256" key="1">
    <source>
        <dbReference type="ARBA" id="ARBA00001974"/>
    </source>
</evidence>
<dbReference type="Gene3D" id="3.50.50.60">
    <property type="entry name" value="FAD/NAD(P)-binding domain"/>
    <property type="match status" value="2"/>
</dbReference>
<dbReference type="InterPro" id="IPR051473">
    <property type="entry name" value="P2Ox-like"/>
</dbReference>
<evidence type="ECO:0000259" key="6">
    <source>
        <dbReference type="Pfam" id="PF01266"/>
    </source>
</evidence>
<gene>
    <name evidence="8" type="ORF">IQ230_09100</name>
</gene>
<dbReference type="Proteomes" id="UP000651156">
    <property type="component" value="Unassembled WGS sequence"/>
</dbReference>
<dbReference type="Pfam" id="PF05199">
    <property type="entry name" value="GMC_oxred_C"/>
    <property type="match status" value="1"/>
</dbReference>
<reference evidence="8 9" key="1">
    <citation type="submission" date="2020-10" db="EMBL/GenBank/DDBJ databases">
        <authorList>
            <person name="Castelo-Branco R."/>
            <person name="Eusebio N."/>
            <person name="Adriana R."/>
            <person name="Vieira A."/>
            <person name="Brugerolle De Fraissinette N."/>
            <person name="Rezende De Castro R."/>
            <person name="Schneider M.P."/>
            <person name="Vasconcelos V."/>
            <person name="Leao P.N."/>
        </authorList>
    </citation>
    <scope>NUCLEOTIDE SEQUENCE [LARGE SCALE GENOMIC DNA]</scope>
    <source>
        <strain evidence="8 9">LEGE 06123</strain>
    </source>
</reference>
<dbReference type="Pfam" id="PF01266">
    <property type="entry name" value="DAO"/>
    <property type="match status" value="1"/>
</dbReference>
<keyword evidence="9" id="KW-1185">Reference proteome</keyword>
<accession>A0ABR9UR35</accession>
<dbReference type="InterPro" id="IPR036188">
    <property type="entry name" value="FAD/NAD-bd_sf"/>
</dbReference>
<protein>
    <submittedName>
        <fullName evidence="8">GMC family oxidoreductase</fullName>
    </submittedName>
</protein>
<comment type="similarity">
    <text evidence="2">Belongs to the GMC oxidoreductase family.</text>
</comment>
<evidence type="ECO:0000256" key="3">
    <source>
        <dbReference type="ARBA" id="ARBA00022630"/>
    </source>
</evidence>
<dbReference type="RefSeq" id="WP_193931693.1">
    <property type="nucleotide sequence ID" value="NZ_CAWPMZ010000036.1"/>
</dbReference>
<evidence type="ECO:0000313" key="8">
    <source>
        <dbReference type="EMBL" id="MBE9190513.1"/>
    </source>
</evidence>
<comment type="caution">
    <text evidence="8">The sequence shown here is derived from an EMBL/GenBank/DDBJ whole genome shotgun (WGS) entry which is preliminary data.</text>
</comment>
<dbReference type="PANTHER" id="PTHR42784:SF1">
    <property type="entry name" value="PYRANOSE 2-OXIDASE"/>
    <property type="match status" value="1"/>
</dbReference>
<feature type="domain" description="FAD dependent oxidoreductase" evidence="6">
    <location>
        <begin position="17"/>
        <end position="232"/>
    </location>
</feature>
<dbReference type="EMBL" id="JADEWN010000017">
    <property type="protein sequence ID" value="MBE9190513.1"/>
    <property type="molecule type" value="Genomic_DNA"/>
</dbReference>
<evidence type="ECO:0000256" key="2">
    <source>
        <dbReference type="ARBA" id="ARBA00010790"/>
    </source>
</evidence>
<comment type="cofactor">
    <cofactor evidence="1">
        <name>FAD</name>
        <dbReference type="ChEBI" id="CHEBI:57692"/>
    </cofactor>
</comment>
<feature type="domain" description="Glucose-methanol-choline oxidoreductase C-terminal" evidence="7">
    <location>
        <begin position="403"/>
        <end position="527"/>
    </location>
</feature>
<organism evidence="8 9">
    <name type="scientific">Gloeocapsopsis crepidinum LEGE 06123</name>
    <dbReference type="NCBI Taxonomy" id="588587"/>
    <lineage>
        <taxon>Bacteria</taxon>
        <taxon>Bacillati</taxon>
        <taxon>Cyanobacteriota</taxon>
        <taxon>Cyanophyceae</taxon>
        <taxon>Oscillatoriophycideae</taxon>
        <taxon>Chroococcales</taxon>
        <taxon>Chroococcaceae</taxon>
        <taxon>Gloeocapsopsis</taxon>
    </lineage>
</organism>
<keyword evidence="3" id="KW-0285">Flavoprotein</keyword>
<evidence type="ECO:0000259" key="7">
    <source>
        <dbReference type="Pfam" id="PF05199"/>
    </source>
</evidence>
<evidence type="ECO:0000313" key="9">
    <source>
        <dbReference type="Proteomes" id="UP000651156"/>
    </source>
</evidence>
<dbReference type="InterPro" id="IPR007867">
    <property type="entry name" value="GMC_OxRtase_C"/>
</dbReference>
<dbReference type="PANTHER" id="PTHR42784">
    <property type="entry name" value="PYRANOSE 2-OXIDASE"/>
    <property type="match status" value="1"/>
</dbReference>